<dbReference type="RefSeq" id="XP_067816075.1">
    <property type="nucleotide sequence ID" value="XM_067963709.1"/>
</dbReference>
<name>A0A976FHC1_BRELC</name>
<dbReference type="InterPro" id="IPR029479">
    <property type="entry name" value="Nitroreductase"/>
</dbReference>
<feature type="domain" description="Nitroreductase" evidence="1">
    <location>
        <begin position="34"/>
        <end position="231"/>
    </location>
</feature>
<dbReference type="KEGG" id="blac:94349380"/>
<comment type="caution">
    <text evidence="2">The sequence shown here is derived from an EMBL/GenBank/DDBJ whole genome shotgun (WGS) entry which is preliminary data.</text>
</comment>
<proteinExistence type="predicted"/>
<evidence type="ECO:0000313" key="3">
    <source>
        <dbReference type="Proteomes" id="UP000294530"/>
    </source>
</evidence>
<dbReference type="GeneID" id="94349380"/>
<dbReference type="GO" id="GO:0016491">
    <property type="term" value="F:oxidoreductase activity"/>
    <property type="evidence" value="ECO:0007669"/>
    <property type="project" value="InterPro"/>
</dbReference>
<keyword evidence="3" id="KW-1185">Reference proteome</keyword>
<dbReference type="SUPFAM" id="SSF55469">
    <property type="entry name" value="FMN-dependent nitroreductase-like"/>
    <property type="match status" value="1"/>
</dbReference>
<sequence>MARRLATHQLRRNTRLLTDERSLSTGSTALKDAIEERYACKAFLPCHVSDETLKEILKLTLRAPTSFNVQPYACILVRQEKDRKKLAEAMMGGNARKVIEAPVIAVFAADLEPTKRVPRLQKLAYDSGAPADFVSNMPHVVRLFSGEGMISSMLRKIISTAVSPLQPAPSDVSTEAWSFKQTSFAAATFLYAAQVHGLATCPMEGFDIIRVRNALDIPDRYSVPVVIALGYADPSAKPKKLSERLDPTEMFFDGKFGDSCKKIFPDK</sequence>
<dbReference type="EMBL" id="SHOA02000202">
    <property type="protein sequence ID" value="TDH66576.1"/>
    <property type="molecule type" value="Genomic_DNA"/>
</dbReference>
<dbReference type="OrthoDB" id="41362at2759"/>
<dbReference type="PANTHER" id="PTHR43543:SF1">
    <property type="entry name" value="MALONIC SEMIALDEHYDE REDUCTASE RUTE-RELATED"/>
    <property type="match status" value="1"/>
</dbReference>
<dbReference type="Gene3D" id="3.40.109.10">
    <property type="entry name" value="NADH Oxidase"/>
    <property type="match status" value="1"/>
</dbReference>
<dbReference type="Proteomes" id="UP000294530">
    <property type="component" value="Unassembled WGS sequence"/>
</dbReference>
<reference evidence="2 3" key="1">
    <citation type="journal article" date="2021" name="Genome Biol.">
        <title>AFLAP: assembly-free linkage analysis pipeline using k-mers from genome sequencing data.</title>
        <authorList>
            <person name="Fletcher K."/>
            <person name="Zhang L."/>
            <person name="Gil J."/>
            <person name="Han R."/>
            <person name="Cavanaugh K."/>
            <person name="Michelmore R."/>
        </authorList>
    </citation>
    <scope>NUCLEOTIDE SEQUENCE [LARGE SCALE GENOMIC DNA]</scope>
    <source>
        <strain evidence="2 3">SF5</strain>
    </source>
</reference>
<dbReference type="AlphaFoldDB" id="A0A976FHC1"/>
<evidence type="ECO:0000313" key="2">
    <source>
        <dbReference type="EMBL" id="TDH66576.1"/>
    </source>
</evidence>
<dbReference type="PANTHER" id="PTHR43543">
    <property type="entry name" value="MALONIC SEMIALDEHYDE REDUCTASE RUTE-RELATED"/>
    <property type="match status" value="1"/>
</dbReference>
<dbReference type="InterPro" id="IPR000415">
    <property type="entry name" value="Nitroreductase-like"/>
</dbReference>
<organism evidence="2 3">
    <name type="scientific">Bremia lactucae</name>
    <name type="common">Lettuce downy mildew</name>
    <dbReference type="NCBI Taxonomy" id="4779"/>
    <lineage>
        <taxon>Eukaryota</taxon>
        <taxon>Sar</taxon>
        <taxon>Stramenopiles</taxon>
        <taxon>Oomycota</taxon>
        <taxon>Peronosporomycetes</taxon>
        <taxon>Peronosporales</taxon>
        <taxon>Peronosporaceae</taxon>
        <taxon>Bremia</taxon>
    </lineage>
</organism>
<gene>
    <name evidence="2" type="ORF">CCR75_005630</name>
</gene>
<dbReference type="InterPro" id="IPR050461">
    <property type="entry name" value="Nitroreductase_HadB/RutE"/>
</dbReference>
<dbReference type="Pfam" id="PF00881">
    <property type="entry name" value="Nitroreductase"/>
    <property type="match status" value="1"/>
</dbReference>
<evidence type="ECO:0000259" key="1">
    <source>
        <dbReference type="Pfam" id="PF00881"/>
    </source>
</evidence>
<protein>
    <recommendedName>
        <fullName evidence="1">Nitroreductase domain-containing protein</fullName>
    </recommendedName>
</protein>
<accession>A0A976FHC1</accession>